<dbReference type="GO" id="GO:0016787">
    <property type="term" value="F:hydrolase activity"/>
    <property type="evidence" value="ECO:0007669"/>
    <property type="project" value="InterPro"/>
</dbReference>
<dbReference type="PANTHER" id="PTHR23024">
    <property type="entry name" value="ARYLACETAMIDE DEACETYLASE"/>
    <property type="match status" value="1"/>
</dbReference>
<dbReference type="AlphaFoldDB" id="A0A151R916"/>
<keyword evidence="4" id="KW-1185">Reference proteome</keyword>
<dbReference type="Pfam" id="PF07859">
    <property type="entry name" value="Abhydrolase_3"/>
    <property type="match status" value="1"/>
</dbReference>
<accession>A0A151R916</accession>
<dbReference type="SUPFAM" id="SSF53474">
    <property type="entry name" value="alpha/beta-Hydrolases"/>
    <property type="match status" value="1"/>
</dbReference>
<protein>
    <submittedName>
        <fullName evidence="3">Gibberellin receptor GID1L2</fullName>
    </submittedName>
</protein>
<dbReference type="Proteomes" id="UP000075243">
    <property type="component" value="Unassembled WGS sequence"/>
</dbReference>
<reference evidence="3" key="1">
    <citation type="journal article" date="2012" name="Nat. Biotechnol.">
        <title>Draft genome sequence of pigeonpea (Cajanus cajan), an orphan legume crop of resource-poor farmers.</title>
        <authorList>
            <person name="Varshney R.K."/>
            <person name="Chen W."/>
            <person name="Li Y."/>
            <person name="Bharti A.K."/>
            <person name="Saxena R.K."/>
            <person name="Schlueter J.A."/>
            <person name="Donoghue M.T."/>
            <person name="Azam S."/>
            <person name="Fan G."/>
            <person name="Whaley A.M."/>
            <person name="Farmer A.D."/>
            <person name="Sheridan J."/>
            <person name="Iwata A."/>
            <person name="Tuteja R."/>
            <person name="Penmetsa R.V."/>
            <person name="Wu W."/>
            <person name="Upadhyaya H.D."/>
            <person name="Yang S.P."/>
            <person name="Shah T."/>
            <person name="Saxena K.B."/>
            <person name="Michael T."/>
            <person name="McCombie W.R."/>
            <person name="Yang B."/>
            <person name="Zhang G."/>
            <person name="Yang H."/>
            <person name="Wang J."/>
            <person name="Spillane C."/>
            <person name="Cook D.R."/>
            <person name="May G.D."/>
            <person name="Xu X."/>
            <person name="Jackson S.A."/>
        </authorList>
    </citation>
    <scope>NUCLEOTIDE SEQUENCE [LARGE SCALE GENOMIC DNA]</scope>
</reference>
<feature type="domain" description="Alpha/beta hydrolase fold-3" evidence="2">
    <location>
        <begin position="44"/>
        <end position="267"/>
    </location>
</feature>
<organism evidence="3 4">
    <name type="scientific">Cajanus cajan</name>
    <name type="common">Pigeon pea</name>
    <name type="synonym">Cajanus indicus</name>
    <dbReference type="NCBI Taxonomy" id="3821"/>
    <lineage>
        <taxon>Eukaryota</taxon>
        <taxon>Viridiplantae</taxon>
        <taxon>Streptophyta</taxon>
        <taxon>Embryophyta</taxon>
        <taxon>Tracheophyta</taxon>
        <taxon>Spermatophyta</taxon>
        <taxon>Magnoliopsida</taxon>
        <taxon>eudicotyledons</taxon>
        <taxon>Gunneridae</taxon>
        <taxon>Pentapetalae</taxon>
        <taxon>rosids</taxon>
        <taxon>fabids</taxon>
        <taxon>Fabales</taxon>
        <taxon>Fabaceae</taxon>
        <taxon>Papilionoideae</taxon>
        <taxon>50 kb inversion clade</taxon>
        <taxon>NPAAA clade</taxon>
        <taxon>indigoferoid/millettioid clade</taxon>
        <taxon>Phaseoleae</taxon>
        <taxon>Cajanus</taxon>
    </lineage>
</organism>
<keyword evidence="3" id="KW-0675">Receptor</keyword>
<proteinExistence type="inferred from homology"/>
<dbReference type="InterPro" id="IPR050466">
    <property type="entry name" value="Carboxylest/Gibb_receptor"/>
</dbReference>
<dbReference type="EMBL" id="KQ483936">
    <property type="protein sequence ID" value="KYP39110.1"/>
    <property type="molecule type" value="Genomic_DNA"/>
</dbReference>
<sequence>MLDDPNTNTGLSSKDIVISHNPPISARLYLPRITNQPHHKIPILVYFHGGAFIIESAFSQLYHNYFKAFVPQANTIVVSVEYRLAPEHPLPTCYHDCWNALQWVSSHYSTKNNPPNNADPWLVHHGDFNRVFIGGDSAGANIAHNIALRAGSQPLPCDVKILGAILSHPSFFSSHSIGSEPVEEDQHGELLNLVYPSAPGGYDNPVFNPLASVAPSLAGLGCSKMIVCVAGKDGFKDKGILYYESVIKSGWQGKIQLHHDIDEGHVYYLFNPGSENAKKFHKRLVSFIQE</sequence>
<evidence type="ECO:0000259" key="2">
    <source>
        <dbReference type="Pfam" id="PF07859"/>
    </source>
</evidence>
<dbReference type="OMA" id="FFNKMHR"/>
<dbReference type="InterPro" id="IPR013094">
    <property type="entry name" value="AB_hydrolase_3"/>
</dbReference>
<evidence type="ECO:0000313" key="3">
    <source>
        <dbReference type="EMBL" id="KYP39110.1"/>
    </source>
</evidence>
<evidence type="ECO:0000313" key="4">
    <source>
        <dbReference type="Proteomes" id="UP000075243"/>
    </source>
</evidence>
<dbReference type="Gramene" id="C.cajan_36288.t">
    <property type="protein sequence ID" value="C.cajan_36288.t.cds1"/>
    <property type="gene ID" value="C.cajan_36288"/>
</dbReference>
<evidence type="ECO:0000256" key="1">
    <source>
        <dbReference type="ARBA" id="ARBA00010515"/>
    </source>
</evidence>
<dbReference type="PANTHER" id="PTHR23024:SF562">
    <property type="entry name" value="2-HYDROXYISOFLAVANONE DEHYDRATASE"/>
    <property type="match status" value="1"/>
</dbReference>
<dbReference type="InterPro" id="IPR029058">
    <property type="entry name" value="AB_hydrolase_fold"/>
</dbReference>
<dbReference type="Gene3D" id="3.40.50.1820">
    <property type="entry name" value="alpha/beta hydrolase"/>
    <property type="match status" value="1"/>
</dbReference>
<comment type="similarity">
    <text evidence="1">Belongs to the 'GDXG' lipolytic enzyme family.</text>
</comment>
<gene>
    <name evidence="3" type="ORF">KK1_039593</name>
</gene>
<name>A0A151R916_CAJCA</name>